<keyword evidence="1" id="KW-1185">Reference proteome</keyword>
<dbReference type="AlphaFoldDB" id="A0A914Z5B5"/>
<proteinExistence type="predicted"/>
<name>A0A914Z5B5_9BILA</name>
<evidence type="ECO:0000313" key="1">
    <source>
        <dbReference type="Proteomes" id="UP000887577"/>
    </source>
</evidence>
<dbReference type="WBParaSite" id="PSU_v2.g7152.t1">
    <property type="protein sequence ID" value="PSU_v2.g7152.t1"/>
    <property type="gene ID" value="PSU_v2.g7152"/>
</dbReference>
<accession>A0A914Z5B5</accession>
<dbReference type="Proteomes" id="UP000887577">
    <property type="component" value="Unplaced"/>
</dbReference>
<sequence length="156" mass="18269">MGSSQSSSQSGTDYHGHWEDGNTCSCSDNHWYSTSCVWEKVGLWNGFARFSANLGRFLLLRTAEIAMRGRDIAQESICVYFKCQNCGAQFSYTYELMKDNKLASCGIYKKVMEVYAVHQISRPWSYYQGIFQRLSNYYDHIERNCQHWAEEFWKEI</sequence>
<protein>
    <submittedName>
        <fullName evidence="2">Uncharacterized protein</fullName>
    </submittedName>
</protein>
<reference evidence="2" key="1">
    <citation type="submission" date="2022-11" db="UniProtKB">
        <authorList>
            <consortium name="WormBaseParasite"/>
        </authorList>
    </citation>
    <scope>IDENTIFICATION</scope>
</reference>
<organism evidence="1 2">
    <name type="scientific">Panagrolaimus superbus</name>
    <dbReference type="NCBI Taxonomy" id="310955"/>
    <lineage>
        <taxon>Eukaryota</taxon>
        <taxon>Metazoa</taxon>
        <taxon>Ecdysozoa</taxon>
        <taxon>Nematoda</taxon>
        <taxon>Chromadorea</taxon>
        <taxon>Rhabditida</taxon>
        <taxon>Tylenchina</taxon>
        <taxon>Panagrolaimomorpha</taxon>
        <taxon>Panagrolaimoidea</taxon>
        <taxon>Panagrolaimidae</taxon>
        <taxon>Panagrolaimus</taxon>
    </lineage>
</organism>
<evidence type="ECO:0000313" key="2">
    <source>
        <dbReference type="WBParaSite" id="PSU_v2.g7152.t1"/>
    </source>
</evidence>